<accession>A0A9X2L433</accession>
<reference evidence="3" key="1">
    <citation type="submission" date="2022-06" db="EMBL/GenBank/DDBJ databases">
        <title>Gracilimonas sp. CAU 1638 isolated from sea sediment.</title>
        <authorList>
            <person name="Kim W."/>
        </authorList>
    </citation>
    <scope>NUCLEOTIDE SEQUENCE</scope>
    <source>
        <strain evidence="3">CAU 1638</strain>
    </source>
</reference>
<organism evidence="3 4">
    <name type="scientific">Gracilimonas sediminicola</name>
    <dbReference type="NCBI Taxonomy" id="2952158"/>
    <lineage>
        <taxon>Bacteria</taxon>
        <taxon>Pseudomonadati</taxon>
        <taxon>Balneolota</taxon>
        <taxon>Balneolia</taxon>
        <taxon>Balneolales</taxon>
        <taxon>Balneolaceae</taxon>
        <taxon>Gracilimonas</taxon>
    </lineage>
</organism>
<keyword evidence="1" id="KW-0145">Chemotaxis</keyword>
<dbReference type="Gene3D" id="3.40.1550.10">
    <property type="entry name" value="CheC-like"/>
    <property type="match status" value="1"/>
</dbReference>
<evidence type="ECO:0000313" key="4">
    <source>
        <dbReference type="Proteomes" id="UP001139125"/>
    </source>
</evidence>
<name>A0A9X2L433_9BACT</name>
<dbReference type="SUPFAM" id="SSF103039">
    <property type="entry name" value="CheC-like"/>
    <property type="match status" value="1"/>
</dbReference>
<dbReference type="RefSeq" id="WP_255134791.1">
    <property type="nucleotide sequence ID" value="NZ_JANDBC010000002.1"/>
</dbReference>
<feature type="domain" description="Chemotaxis phosphatase CheX-like" evidence="2">
    <location>
        <begin position="47"/>
        <end position="119"/>
    </location>
</feature>
<evidence type="ECO:0000313" key="3">
    <source>
        <dbReference type="EMBL" id="MCP9291917.1"/>
    </source>
</evidence>
<dbReference type="AlphaFoldDB" id="A0A9X2L433"/>
<proteinExistence type="predicted"/>
<comment type="caution">
    <text evidence="3">The sequence shown here is derived from an EMBL/GenBank/DDBJ whole genome shotgun (WGS) entry which is preliminary data.</text>
</comment>
<dbReference type="Proteomes" id="UP001139125">
    <property type="component" value="Unassembled WGS sequence"/>
</dbReference>
<evidence type="ECO:0000256" key="1">
    <source>
        <dbReference type="ARBA" id="ARBA00022500"/>
    </source>
</evidence>
<dbReference type="EMBL" id="JANDBC010000002">
    <property type="protein sequence ID" value="MCP9291917.1"/>
    <property type="molecule type" value="Genomic_DNA"/>
</dbReference>
<sequence length="158" mass="17539">MSITYTDKIHNIAVNTFEITCYMFPLEEWELEDAEDMQKPDGTARSIVQFDGAAEGGMVIDASDHLLDAIAANMLGVEAATQEEKEGALCEIANIICGNTVPLFARDENICYIRPPRIAEPSENVEAIFKNMHHEKLQVLLDEGIADISIYYNSEEPG</sequence>
<gene>
    <name evidence="3" type="ORF">NM125_10055</name>
</gene>
<keyword evidence="4" id="KW-1185">Reference proteome</keyword>
<dbReference type="GO" id="GO:0006935">
    <property type="term" value="P:chemotaxis"/>
    <property type="evidence" value="ECO:0007669"/>
    <property type="project" value="UniProtKB-KW"/>
</dbReference>
<dbReference type="InterPro" id="IPR028976">
    <property type="entry name" value="CheC-like_sf"/>
</dbReference>
<protein>
    <submittedName>
        <fullName evidence="3">Chemotaxis protein CheX</fullName>
    </submittedName>
</protein>
<dbReference type="Pfam" id="PF13690">
    <property type="entry name" value="CheX"/>
    <property type="match status" value="1"/>
</dbReference>
<dbReference type="InterPro" id="IPR028051">
    <property type="entry name" value="CheX-like_dom"/>
</dbReference>
<evidence type="ECO:0000259" key="2">
    <source>
        <dbReference type="Pfam" id="PF13690"/>
    </source>
</evidence>